<dbReference type="EMBL" id="JADDUC020000006">
    <property type="protein sequence ID" value="KAI1238653.1"/>
    <property type="molecule type" value="Genomic_DNA"/>
</dbReference>
<comment type="subcellular location">
    <subcellularLocation>
        <location evidence="1">Secreted</location>
    </subcellularLocation>
</comment>
<keyword evidence="4" id="KW-0964">Secreted</keyword>
<dbReference type="Proteomes" id="UP000618051">
    <property type="component" value="Unassembled WGS sequence"/>
</dbReference>
<dbReference type="GO" id="GO:0005125">
    <property type="term" value="F:cytokine activity"/>
    <property type="evidence" value="ECO:0007669"/>
    <property type="project" value="UniProtKB-KW"/>
</dbReference>
<dbReference type="Gene3D" id="1.20.1250.70">
    <property type="entry name" value="Interleukin-15/Interleukin-21"/>
    <property type="match status" value="1"/>
</dbReference>
<dbReference type="GO" id="GO:0042102">
    <property type="term" value="P:positive regulation of T cell proliferation"/>
    <property type="evidence" value="ECO:0007669"/>
    <property type="project" value="TreeGrafter"/>
</dbReference>
<sequence>MTIYQKDKKEKRLKKKSDNTDTMCKVLIFGCIAAVILMTAAYGVPLEKTTQSPHQKQRLDALIADLELLKHIDNNFLDFYTPNDKWECKHATRACFLKELNVLKQDVDKEDMQQVINIEKNLKDLKIPGFSNATCKKCESNEKKKFAEFHQELTSFLQSIMKETVANWSRSPRPASLASILKRLNMAALHRRLARQVPLRNGELQSLCINCKLYLDFSSRLVR</sequence>
<accession>A0A835NR40</accession>
<comment type="similarity">
    <text evidence="2 7">Belongs to the IL-15/IL-21 family.</text>
</comment>
<proteinExistence type="inferred from homology"/>
<dbReference type="PANTHER" id="PTHR14356:SF3">
    <property type="entry name" value="INTERLEUKIN-15"/>
    <property type="match status" value="1"/>
</dbReference>
<evidence type="ECO:0000313" key="10">
    <source>
        <dbReference type="Proteomes" id="UP000618051"/>
    </source>
</evidence>
<keyword evidence="6" id="KW-1015">Disulfide bond</keyword>
<evidence type="ECO:0000256" key="2">
    <source>
        <dbReference type="ARBA" id="ARBA00006050"/>
    </source>
</evidence>
<evidence type="ECO:0000313" key="8">
    <source>
        <dbReference type="EMBL" id="KAG0119706.1"/>
    </source>
</evidence>
<reference evidence="9" key="3">
    <citation type="submission" date="2022-01" db="EMBL/GenBank/DDBJ databases">
        <authorList>
            <person name="Rubenstein D.R."/>
        </authorList>
    </citation>
    <scope>NUCLEOTIDE SEQUENCE</scope>
    <source>
        <strain evidence="9">SS15</strain>
        <tissue evidence="9">Liver</tissue>
    </source>
</reference>
<dbReference type="Pfam" id="PF02372">
    <property type="entry name" value="IL15"/>
    <property type="match status" value="1"/>
</dbReference>
<evidence type="ECO:0000256" key="1">
    <source>
        <dbReference type="ARBA" id="ARBA00004613"/>
    </source>
</evidence>
<protein>
    <recommendedName>
        <fullName evidence="7">Interleukin</fullName>
    </recommendedName>
</protein>
<dbReference type="AlphaFoldDB" id="A0A835NR40"/>
<reference evidence="8" key="1">
    <citation type="submission" date="2020-10" db="EMBL/GenBank/DDBJ databases">
        <title>Feather gene expression reveals the developmental basis of iridescence in African starlings.</title>
        <authorList>
            <person name="Rubenstein D.R."/>
        </authorList>
    </citation>
    <scope>NUCLEOTIDE SEQUENCE</scope>
    <source>
        <strain evidence="8">SS15</strain>
        <tissue evidence="8">Liver</tissue>
    </source>
</reference>
<dbReference type="GO" id="GO:0050778">
    <property type="term" value="P:positive regulation of immune response"/>
    <property type="evidence" value="ECO:0007669"/>
    <property type="project" value="TreeGrafter"/>
</dbReference>
<dbReference type="SUPFAM" id="SSF47266">
    <property type="entry name" value="4-helical cytokines"/>
    <property type="match status" value="1"/>
</dbReference>
<dbReference type="PANTHER" id="PTHR14356">
    <property type="entry name" value="INTERLEUKIN-15-RELATED"/>
    <property type="match status" value="1"/>
</dbReference>
<organism evidence="8">
    <name type="scientific">Lamprotornis superbus</name>
    <dbReference type="NCBI Taxonomy" id="245042"/>
    <lineage>
        <taxon>Eukaryota</taxon>
        <taxon>Metazoa</taxon>
        <taxon>Chordata</taxon>
        <taxon>Craniata</taxon>
        <taxon>Vertebrata</taxon>
        <taxon>Euteleostomi</taxon>
        <taxon>Archelosauria</taxon>
        <taxon>Archosauria</taxon>
        <taxon>Dinosauria</taxon>
        <taxon>Saurischia</taxon>
        <taxon>Theropoda</taxon>
        <taxon>Coelurosauria</taxon>
        <taxon>Aves</taxon>
        <taxon>Neognathae</taxon>
        <taxon>Neoaves</taxon>
        <taxon>Telluraves</taxon>
        <taxon>Australaves</taxon>
        <taxon>Passeriformes</taxon>
        <taxon>Sturnidae</taxon>
        <taxon>Lamprotornis</taxon>
    </lineage>
</organism>
<name>A0A835NR40_9PASS</name>
<dbReference type="EMBL" id="JADDUC010000081">
    <property type="protein sequence ID" value="KAG0119706.1"/>
    <property type="molecule type" value="Genomic_DNA"/>
</dbReference>
<evidence type="ECO:0000256" key="4">
    <source>
        <dbReference type="ARBA" id="ARBA00022525"/>
    </source>
</evidence>
<evidence type="ECO:0000256" key="3">
    <source>
        <dbReference type="ARBA" id="ARBA00022514"/>
    </source>
</evidence>
<dbReference type="GO" id="GO:0006955">
    <property type="term" value="P:immune response"/>
    <property type="evidence" value="ECO:0007669"/>
    <property type="project" value="InterPro"/>
</dbReference>
<evidence type="ECO:0000313" key="9">
    <source>
        <dbReference type="EMBL" id="KAI1238653.1"/>
    </source>
</evidence>
<gene>
    <name evidence="9" type="ORF">IHE44_0013393</name>
    <name evidence="8" type="ORF">IHE44_014030</name>
</gene>
<keyword evidence="3 7" id="KW-0202">Cytokine</keyword>
<comment type="caution">
    <text evidence="8">The sequence shown here is derived from an EMBL/GenBank/DDBJ whole genome shotgun (WGS) entry which is preliminary data.</text>
</comment>
<dbReference type="GO" id="GO:0001819">
    <property type="term" value="P:positive regulation of cytokine production"/>
    <property type="evidence" value="ECO:0007669"/>
    <property type="project" value="TreeGrafter"/>
</dbReference>
<evidence type="ECO:0000256" key="6">
    <source>
        <dbReference type="ARBA" id="ARBA00023157"/>
    </source>
</evidence>
<evidence type="ECO:0000256" key="5">
    <source>
        <dbReference type="ARBA" id="ARBA00022729"/>
    </source>
</evidence>
<dbReference type="InterPro" id="IPR009079">
    <property type="entry name" value="4_helix_cytokine-like_core"/>
</dbReference>
<reference evidence="9 10" key="2">
    <citation type="journal article" date="2021" name="J. Hered.">
        <title>Feather Gene Expression Elucidates the Developmental Basis of Plumage Iridescence in African Starlings.</title>
        <authorList>
            <person name="Rubenstein D.R."/>
            <person name="Corvelo A."/>
            <person name="MacManes M.D."/>
            <person name="Maia R."/>
            <person name="Narzisi G."/>
            <person name="Rousaki A."/>
            <person name="Vandenabeele P."/>
            <person name="Shawkey M.D."/>
            <person name="Solomon J."/>
        </authorList>
    </citation>
    <scope>NUCLEOTIDE SEQUENCE [LARGE SCALE GENOMIC DNA]</scope>
    <source>
        <strain evidence="9">SS15</strain>
    </source>
</reference>
<dbReference type="OrthoDB" id="9341057at2759"/>
<dbReference type="GO" id="GO:0005126">
    <property type="term" value="F:cytokine receptor binding"/>
    <property type="evidence" value="ECO:0007669"/>
    <property type="project" value="InterPro"/>
</dbReference>
<evidence type="ECO:0000256" key="7">
    <source>
        <dbReference type="RuleBase" id="RU003453"/>
    </source>
</evidence>
<dbReference type="GO" id="GO:0005615">
    <property type="term" value="C:extracellular space"/>
    <property type="evidence" value="ECO:0007669"/>
    <property type="project" value="UniProtKB-KW"/>
</dbReference>
<dbReference type="GO" id="GO:0042119">
    <property type="term" value="P:neutrophil activation"/>
    <property type="evidence" value="ECO:0007669"/>
    <property type="project" value="TreeGrafter"/>
</dbReference>
<dbReference type="InterPro" id="IPR003443">
    <property type="entry name" value="IL-15/IL-21_fam"/>
</dbReference>
<keyword evidence="10" id="KW-1185">Reference proteome</keyword>
<keyword evidence="5" id="KW-0732">Signal</keyword>